<dbReference type="Pfam" id="PF01312">
    <property type="entry name" value="Bac_export_2"/>
    <property type="match status" value="1"/>
</dbReference>
<evidence type="ECO:0000256" key="1">
    <source>
        <dbReference type="ARBA" id="ARBA00004651"/>
    </source>
</evidence>
<dbReference type="GO" id="GO:0044780">
    <property type="term" value="P:bacterial-type flagellum assembly"/>
    <property type="evidence" value="ECO:0007669"/>
    <property type="project" value="InterPro"/>
</dbReference>
<evidence type="ECO:0000256" key="6">
    <source>
        <dbReference type="ARBA" id="ARBA00022692"/>
    </source>
</evidence>
<feature type="region of interest" description="Disordered" evidence="13">
    <location>
        <begin position="231"/>
        <end position="252"/>
    </location>
</feature>
<evidence type="ECO:0000256" key="4">
    <source>
        <dbReference type="ARBA" id="ARBA00022448"/>
    </source>
</evidence>
<accession>A0A0M0KK55</accession>
<evidence type="ECO:0000256" key="5">
    <source>
        <dbReference type="ARBA" id="ARBA00022475"/>
    </source>
</evidence>
<evidence type="ECO:0000256" key="13">
    <source>
        <dbReference type="SAM" id="MobiDB-lite"/>
    </source>
</evidence>
<keyword evidence="10 12" id="KW-0472">Membrane</keyword>
<dbReference type="PRINTS" id="PR00950">
    <property type="entry name" value="TYPE3IMSPROT"/>
</dbReference>
<reference evidence="14" key="1">
    <citation type="submission" date="2015-08" db="EMBL/GenBank/DDBJ databases">
        <title>Complete DNA Sequence of Pseudomonas syringae pv. actinidiae, the Causal Agent of Kiwifruit Canker Disease.</title>
        <authorList>
            <person name="Rikkerink E.H.A."/>
            <person name="Fineran P.C."/>
        </authorList>
    </citation>
    <scope>NUCLEOTIDE SEQUENCE</scope>
    <source>
        <strain evidence="14">DSM 13666</strain>
    </source>
</reference>
<evidence type="ECO:0000256" key="3">
    <source>
        <dbReference type="ARBA" id="ARBA00021622"/>
    </source>
</evidence>
<proteinExistence type="inferred from homology"/>
<dbReference type="SUPFAM" id="SSF160544">
    <property type="entry name" value="EscU C-terminal domain-like"/>
    <property type="match status" value="1"/>
</dbReference>
<comment type="function">
    <text evidence="12">Required for formation of the rod structure in the basal body of the flagellar apparatus. Together with FliI and FliH, may constitute the export apparatus of flagellin.</text>
</comment>
<organism evidence="14">
    <name type="scientific">Halalkalibacterium halodurans</name>
    <name type="common">Bacillus halodurans</name>
    <dbReference type="NCBI Taxonomy" id="86665"/>
    <lineage>
        <taxon>Bacteria</taxon>
        <taxon>Bacillati</taxon>
        <taxon>Bacillota</taxon>
        <taxon>Bacilli</taxon>
        <taxon>Bacillales</taxon>
        <taxon>Bacillaceae</taxon>
        <taxon>Halalkalibacterium (ex Joshi et al. 2022)</taxon>
    </lineage>
</organism>
<feature type="transmembrane region" description="Helical" evidence="12">
    <location>
        <begin position="196"/>
        <end position="219"/>
    </location>
</feature>
<dbReference type="InterPro" id="IPR006136">
    <property type="entry name" value="FlhB"/>
</dbReference>
<dbReference type="RefSeq" id="WP_053430956.1">
    <property type="nucleotide sequence ID" value="NZ_LILD02000010.1"/>
</dbReference>
<feature type="transmembrane region" description="Helical" evidence="12">
    <location>
        <begin position="98"/>
        <end position="125"/>
    </location>
</feature>
<dbReference type="FunFam" id="3.40.1690.10:FF:000001">
    <property type="entry name" value="Flagellar biosynthetic protein FlhB"/>
    <property type="match status" value="1"/>
</dbReference>
<evidence type="ECO:0000256" key="12">
    <source>
        <dbReference type="RuleBase" id="RU364091"/>
    </source>
</evidence>
<dbReference type="InterPro" id="IPR006135">
    <property type="entry name" value="T3SS_substrate_exporter"/>
</dbReference>
<dbReference type="EMBL" id="LILD01000001">
    <property type="protein sequence ID" value="KOO38778.1"/>
    <property type="molecule type" value="Genomic_DNA"/>
</dbReference>
<keyword evidence="8 12" id="KW-0653">Protein transport</keyword>
<dbReference type="Gene3D" id="6.10.250.2080">
    <property type="match status" value="1"/>
</dbReference>
<keyword evidence="14" id="KW-0969">Cilium</keyword>
<keyword evidence="5 12" id="KW-1003">Cell membrane</keyword>
<feature type="compositionally biased region" description="Basic and acidic residues" evidence="13">
    <location>
        <begin position="231"/>
        <end position="248"/>
    </location>
</feature>
<dbReference type="PATRIC" id="fig|136160.3.peg.1886"/>
<feature type="transmembrane region" description="Helical" evidence="12">
    <location>
        <begin position="40"/>
        <end position="61"/>
    </location>
</feature>
<comment type="subcellular location">
    <subcellularLocation>
        <location evidence="1">Cell membrane</location>
        <topology evidence="1">Multi-pass membrane protein</topology>
    </subcellularLocation>
</comment>
<keyword evidence="14" id="KW-0966">Cell projection</keyword>
<sequence>MASFMKIDLQFFAQEKTEKATPKKRQDSRKKGQVAKSTDVNTAIILLCVFLFLWLFGGPLLGGTLEKLLIHTFESYLLMDVTEESVAELMFEITMEAAIVLLPIMAIALIAGVLASYIQVGPLFTTEPLKMKLSKIDPIKGAKRIFSVRALVEFLKSLLKIVLTGLAAFSIVWFSLEDVMLLSQKSVENSFVTVAQLTALLGIFIAILLLILSIPDYLYQRYDHEKQIRMSKQDVKDEHKNVEGDPKVKSKRKQKQMEMAMQRMMQEVPKADVVITNPTHYAIALKYDQSKMDAPVIVAKGVDYVAFKIKSLAKQHNVVTVENKPLARALYEQADIGDQVPEQLFKAVAEVLAYVYRLKKKQV</sequence>
<evidence type="ECO:0000256" key="9">
    <source>
        <dbReference type="ARBA" id="ARBA00022989"/>
    </source>
</evidence>
<keyword evidence="6 12" id="KW-0812">Transmembrane</keyword>
<dbReference type="InterPro" id="IPR029025">
    <property type="entry name" value="T3SS_substrate_exporter_C"/>
</dbReference>
<evidence type="ECO:0000256" key="8">
    <source>
        <dbReference type="ARBA" id="ARBA00022927"/>
    </source>
</evidence>
<dbReference type="Gene3D" id="3.40.1690.10">
    <property type="entry name" value="secretion proteins EscU"/>
    <property type="match status" value="1"/>
</dbReference>
<keyword evidence="4 12" id="KW-0813">Transport</keyword>
<dbReference type="NCBIfam" id="TIGR00328">
    <property type="entry name" value="flhB"/>
    <property type="match status" value="1"/>
</dbReference>
<feature type="transmembrane region" description="Helical" evidence="12">
    <location>
        <begin position="158"/>
        <end position="176"/>
    </location>
</feature>
<keyword evidence="11 12" id="KW-1006">Bacterial flagellum protein export</keyword>
<evidence type="ECO:0000256" key="10">
    <source>
        <dbReference type="ARBA" id="ARBA00023136"/>
    </source>
</evidence>
<name>A0A0M0KK55_ALKHA</name>
<evidence type="ECO:0000256" key="2">
    <source>
        <dbReference type="ARBA" id="ARBA00010690"/>
    </source>
</evidence>
<keyword evidence="14" id="KW-0282">Flagellum</keyword>
<dbReference type="PANTHER" id="PTHR30531:SF12">
    <property type="entry name" value="FLAGELLAR BIOSYNTHETIC PROTEIN FLHB"/>
    <property type="match status" value="1"/>
</dbReference>
<evidence type="ECO:0000256" key="11">
    <source>
        <dbReference type="ARBA" id="ARBA00023225"/>
    </source>
</evidence>
<evidence type="ECO:0000256" key="7">
    <source>
        <dbReference type="ARBA" id="ARBA00022795"/>
    </source>
</evidence>
<dbReference type="GO" id="GO:0005886">
    <property type="term" value="C:plasma membrane"/>
    <property type="evidence" value="ECO:0007669"/>
    <property type="project" value="UniProtKB-SubCell"/>
</dbReference>
<dbReference type="PANTHER" id="PTHR30531">
    <property type="entry name" value="FLAGELLAR BIOSYNTHETIC PROTEIN FLHB"/>
    <property type="match status" value="1"/>
</dbReference>
<keyword evidence="9 12" id="KW-1133">Transmembrane helix</keyword>
<keyword evidence="7 12" id="KW-1005">Bacterial flagellum biogenesis</keyword>
<comment type="similarity">
    <text evidence="2 12">Belongs to the type III secretion exporter family.</text>
</comment>
<gene>
    <name evidence="12" type="primary">flhB</name>
    <name evidence="14" type="ORF">AMD02_07795</name>
</gene>
<protein>
    <recommendedName>
        <fullName evidence="3 12">Flagellar biosynthetic protein FlhB</fullName>
    </recommendedName>
</protein>
<evidence type="ECO:0000313" key="14">
    <source>
        <dbReference type="EMBL" id="KOO38778.1"/>
    </source>
</evidence>
<dbReference type="AlphaFoldDB" id="A0A0M0KK55"/>
<comment type="caution">
    <text evidence="14">The sequence shown here is derived from an EMBL/GenBank/DDBJ whole genome shotgun (WGS) entry which is preliminary data.</text>
</comment>
<dbReference type="GO" id="GO:0009306">
    <property type="term" value="P:protein secretion"/>
    <property type="evidence" value="ECO:0007669"/>
    <property type="project" value="InterPro"/>
</dbReference>